<name>A0A412MHV7_9FIRM</name>
<evidence type="ECO:0000313" key="2">
    <source>
        <dbReference type="Proteomes" id="UP000283630"/>
    </source>
</evidence>
<evidence type="ECO:0000313" key="1">
    <source>
        <dbReference type="EMBL" id="RGT12165.1"/>
    </source>
</evidence>
<dbReference type="EMBL" id="QRWH01000001">
    <property type="protein sequence ID" value="RGT12165.1"/>
    <property type="molecule type" value="Genomic_DNA"/>
</dbReference>
<dbReference type="Proteomes" id="UP000283630">
    <property type="component" value="Unassembled WGS sequence"/>
</dbReference>
<protein>
    <submittedName>
        <fullName evidence="1">Uncharacterized protein</fullName>
    </submittedName>
</protein>
<proteinExistence type="predicted"/>
<organism evidence="1 2">
    <name type="scientific">Dorea formicigenerans</name>
    <dbReference type="NCBI Taxonomy" id="39486"/>
    <lineage>
        <taxon>Bacteria</taxon>
        <taxon>Bacillati</taxon>
        <taxon>Bacillota</taxon>
        <taxon>Clostridia</taxon>
        <taxon>Lachnospirales</taxon>
        <taxon>Lachnospiraceae</taxon>
        <taxon>Dorea</taxon>
    </lineage>
</organism>
<dbReference type="RefSeq" id="WP_118145087.1">
    <property type="nucleotide sequence ID" value="NZ_QRWH01000001.1"/>
</dbReference>
<gene>
    <name evidence="1" type="ORF">DWX53_01005</name>
</gene>
<reference evidence="1 2" key="1">
    <citation type="submission" date="2018-08" db="EMBL/GenBank/DDBJ databases">
        <title>A genome reference for cultivated species of the human gut microbiota.</title>
        <authorList>
            <person name="Zou Y."/>
            <person name="Xue W."/>
            <person name="Luo G."/>
        </authorList>
    </citation>
    <scope>NUCLEOTIDE SEQUENCE [LARGE SCALE GENOMIC DNA]</scope>
    <source>
        <strain evidence="1 2">AF19-4AC</strain>
    </source>
</reference>
<sequence length="332" mass="40132">MQYKDGKNYTEFIREIVIDSGKDRCDIEDECKNAKKVLKKILTSLDMKNVLYDKKYQRNNKKFFPVHFQILCKVLLSQNRSRKEDFIYKINHDRVEEITEEILDFCNQIRMEFKNWFESLEYEKKEEREREKEKLDEIFNEMEKCMIEDQSTEEIDTLEPGGDFTENEVSYLKKKFRIRMESNIFSKDLEDKIYYNSQKKKIIKKMHDCIDEELKYLLNLDELDGRITLLDEWKSETLDDIPLSREYIGKGDYLTNKEKCDILSDLTKDCVDTIKYNKIYIDGYKKNRKKDPDLKFSIYKKEVKADEINTFIENIFLDDEDGEEVIKRKKID</sequence>
<accession>A0A412MHV7</accession>
<comment type="caution">
    <text evidence="1">The sequence shown here is derived from an EMBL/GenBank/DDBJ whole genome shotgun (WGS) entry which is preliminary data.</text>
</comment>
<dbReference type="AlphaFoldDB" id="A0A412MHV7"/>